<evidence type="ECO:0000313" key="7">
    <source>
        <dbReference type="EMBL" id="BBC38795.1"/>
    </source>
</evidence>
<evidence type="ECO:0000256" key="4">
    <source>
        <dbReference type="PROSITE-ProRule" id="PRU00335"/>
    </source>
</evidence>
<dbReference type="InterPro" id="IPR041347">
    <property type="entry name" value="MftR_C"/>
</dbReference>
<keyword evidence="1" id="KW-0805">Transcription regulation</keyword>
<name>A0ABM7FRA1_9ACTN</name>
<dbReference type="PROSITE" id="PS01081">
    <property type="entry name" value="HTH_TETR_1"/>
    <property type="match status" value="1"/>
</dbReference>
<dbReference type="EMBL" id="AP018448">
    <property type="protein sequence ID" value="BBC38795.1"/>
    <property type="molecule type" value="Genomic_DNA"/>
</dbReference>
<dbReference type="Gene3D" id="1.10.357.10">
    <property type="entry name" value="Tetracycline Repressor, domain 2"/>
    <property type="match status" value="1"/>
</dbReference>
<protein>
    <recommendedName>
        <fullName evidence="6">HTH tetR-type domain-containing protein</fullName>
    </recommendedName>
</protein>
<accession>A0ABM7FRA1</accession>
<dbReference type="RefSeq" id="WP_286259333.1">
    <property type="nucleotide sequence ID" value="NZ_AP018448.1"/>
</dbReference>
<feature type="region of interest" description="Disordered" evidence="5">
    <location>
        <begin position="174"/>
        <end position="198"/>
    </location>
</feature>
<organism evidence="7 8">
    <name type="scientific">Streptomyces graminofaciens</name>
    <dbReference type="NCBI Taxonomy" id="68212"/>
    <lineage>
        <taxon>Bacteria</taxon>
        <taxon>Bacillati</taxon>
        <taxon>Actinomycetota</taxon>
        <taxon>Actinomycetes</taxon>
        <taxon>Kitasatosporales</taxon>
        <taxon>Streptomycetaceae</taxon>
        <taxon>Streptomyces</taxon>
    </lineage>
</organism>
<reference evidence="7 8" key="1">
    <citation type="journal article" date="2010" name="ChemBioChem">
        <title>Cloning and characterization of the biosynthetic gene cluster of 16-membered macrolide antibiotic FD-891: involvement of a dual functional cytochrome P450 monooxygenase catalyzing epoxidation and hydroxylation.</title>
        <authorList>
            <person name="Kudo F."/>
            <person name="Motegi A."/>
            <person name="Mizoue K."/>
            <person name="Eguchi T."/>
        </authorList>
    </citation>
    <scope>NUCLEOTIDE SEQUENCE [LARGE SCALE GENOMIC DNA]</scope>
    <source>
        <strain evidence="7 8">A-8890</strain>
    </source>
</reference>
<feature type="DNA-binding region" description="H-T-H motif" evidence="4">
    <location>
        <begin position="37"/>
        <end position="56"/>
    </location>
</feature>
<dbReference type="InterPro" id="IPR009057">
    <property type="entry name" value="Homeodomain-like_sf"/>
</dbReference>
<evidence type="ECO:0000256" key="2">
    <source>
        <dbReference type="ARBA" id="ARBA00023125"/>
    </source>
</evidence>
<dbReference type="InterPro" id="IPR050109">
    <property type="entry name" value="HTH-type_TetR-like_transc_reg"/>
</dbReference>
<dbReference type="SUPFAM" id="SSF46689">
    <property type="entry name" value="Homeodomain-like"/>
    <property type="match status" value="1"/>
</dbReference>
<evidence type="ECO:0000256" key="5">
    <source>
        <dbReference type="SAM" id="MobiDB-lite"/>
    </source>
</evidence>
<keyword evidence="2 4" id="KW-0238">DNA-binding</keyword>
<evidence type="ECO:0000313" key="8">
    <source>
        <dbReference type="Proteomes" id="UP001321542"/>
    </source>
</evidence>
<dbReference type="Proteomes" id="UP001321542">
    <property type="component" value="Chromosome"/>
</dbReference>
<dbReference type="PANTHER" id="PTHR30055:SF238">
    <property type="entry name" value="MYCOFACTOCIN BIOSYNTHESIS TRANSCRIPTIONAL REGULATOR MFTR-RELATED"/>
    <property type="match status" value="1"/>
</dbReference>
<dbReference type="InterPro" id="IPR001647">
    <property type="entry name" value="HTH_TetR"/>
</dbReference>
<dbReference type="PANTHER" id="PTHR30055">
    <property type="entry name" value="HTH-TYPE TRANSCRIPTIONAL REGULATOR RUTR"/>
    <property type="match status" value="1"/>
</dbReference>
<reference evidence="7 8" key="2">
    <citation type="journal article" date="2023" name="ChemBioChem">
        <title>Acyltransferase Domain Exchange between Two Independent Type I Polyketide Synthases in the Same Producer Strain of Macrolide Antibiotics.</title>
        <authorList>
            <person name="Kudo F."/>
            <person name="Kishikawa K."/>
            <person name="Tsuboi K."/>
            <person name="Kido T."/>
            <person name="Usui T."/>
            <person name="Hashimoto J."/>
            <person name="Shin-Ya K."/>
            <person name="Miyanaga A."/>
            <person name="Eguchi T."/>
        </authorList>
    </citation>
    <scope>NUCLEOTIDE SEQUENCE [LARGE SCALE GENOMIC DNA]</scope>
    <source>
        <strain evidence="7 8">A-8890</strain>
    </source>
</reference>
<dbReference type="Pfam" id="PF00440">
    <property type="entry name" value="TetR_N"/>
    <property type="match status" value="1"/>
</dbReference>
<dbReference type="PROSITE" id="PS50977">
    <property type="entry name" value="HTH_TETR_2"/>
    <property type="match status" value="1"/>
</dbReference>
<evidence type="ECO:0000256" key="3">
    <source>
        <dbReference type="ARBA" id="ARBA00023163"/>
    </source>
</evidence>
<keyword evidence="3" id="KW-0804">Transcription</keyword>
<evidence type="ECO:0000259" key="6">
    <source>
        <dbReference type="PROSITE" id="PS50977"/>
    </source>
</evidence>
<dbReference type="PRINTS" id="PR00455">
    <property type="entry name" value="HTHTETR"/>
</dbReference>
<dbReference type="InterPro" id="IPR023772">
    <property type="entry name" value="DNA-bd_HTH_TetR-type_CS"/>
</dbReference>
<evidence type="ECO:0000256" key="1">
    <source>
        <dbReference type="ARBA" id="ARBA00023015"/>
    </source>
</evidence>
<keyword evidence="8" id="KW-1185">Reference proteome</keyword>
<gene>
    <name evidence="7" type="ORF">SGFS_100890</name>
</gene>
<feature type="compositionally biased region" description="Basic and acidic residues" evidence="5">
    <location>
        <begin position="174"/>
        <end position="184"/>
    </location>
</feature>
<feature type="domain" description="HTH tetR-type" evidence="6">
    <location>
        <begin position="14"/>
        <end position="74"/>
    </location>
</feature>
<proteinExistence type="predicted"/>
<dbReference type="Pfam" id="PF17754">
    <property type="entry name" value="TetR_C_14"/>
    <property type="match status" value="1"/>
</dbReference>
<sequence length="212" mass="22937">MASTGEGLRDRRRRETRREIHTAALRLAQEHGYDKVTVDMISAQAGVSPRTFFNYFPSKEAAVLPGPTELPPALAAEFTAKGDAHPRDVLADVTRLLVRNLTENPPHRAETHAVFALTRSHPALLAGLLARFDGFQRSIAEAVAGRLGQRAEDEVPTLIAALALTAVRTGMERWVGEESSHEGEGGGEGGGEDSPVPYVERSAELLRTLLTP</sequence>